<proteinExistence type="predicted"/>
<keyword evidence="2" id="KW-1185">Reference proteome</keyword>
<gene>
    <name evidence="1" type="ORF">DRF62_02340</name>
</gene>
<dbReference type="Proteomes" id="UP000256512">
    <property type="component" value="Unassembled WGS sequence"/>
</dbReference>
<dbReference type="EMBL" id="QNVS01000003">
    <property type="protein sequence ID" value="REC57017.1"/>
    <property type="molecule type" value="Genomic_DNA"/>
</dbReference>
<name>A0A3D9BU36_9FLAO</name>
<evidence type="ECO:0000313" key="1">
    <source>
        <dbReference type="EMBL" id="REC57017.1"/>
    </source>
</evidence>
<evidence type="ECO:0000313" key="2">
    <source>
        <dbReference type="Proteomes" id="UP000256512"/>
    </source>
</evidence>
<organism evidence="1 2">
    <name type="scientific">Chryseobacterium piscium</name>
    <dbReference type="NCBI Taxonomy" id="333702"/>
    <lineage>
        <taxon>Bacteria</taxon>
        <taxon>Pseudomonadati</taxon>
        <taxon>Bacteroidota</taxon>
        <taxon>Flavobacteriia</taxon>
        <taxon>Flavobacteriales</taxon>
        <taxon>Weeksellaceae</taxon>
        <taxon>Chryseobacterium group</taxon>
        <taxon>Chryseobacterium</taxon>
    </lineage>
</organism>
<comment type="caution">
    <text evidence="1">The sequence shown here is derived from an EMBL/GenBank/DDBJ whole genome shotgun (WGS) entry which is preliminary data.</text>
</comment>
<sequence length="78" mass="8934">MSRTLEKAVHALRVKQWRVEDQQKKANAEVWERIELLEKQIAQENSGVDAAQELSPSVQLLLAQAAKRRGWDKAPKQT</sequence>
<accession>A0A3D9BU36</accession>
<reference evidence="1 2" key="1">
    <citation type="journal article" date="2006" name="Int. J. Syst. Evol. Microbiol.">
        <title>Chryseobacterium piscium sp. nov., isolated from fish of the South Atlantic Ocean off South Africa.</title>
        <authorList>
            <person name="de Beer H."/>
            <person name="Hugo C.J."/>
            <person name="Jooste P.J."/>
            <person name="Vancanneyt M."/>
            <person name="Coenye T."/>
            <person name="Vandamme P."/>
        </authorList>
    </citation>
    <scope>NUCLEOTIDE SEQUENCE [LARGE SCALE GENOMIC DNA]</scope>
    <source>
        <strain evidence="1 2">CCUG 51923</strain>
    </source>
</reference>
<dbReference type="RefSeq" id="WP_115948915.1">
    <property type="nucleotide sequence ID" value="NZ_QNVS01000003.1"/>
</dbReference>
<protein>
    <submittedName>
        <fullName evidence="1">Uncharacterized protein</fullName>
    </submittedName>
</protein>
<dbReference type="AlphaFoldDB" id="A0A3D9BU36"/>